<dbReference type="HAMAP" id="MF_00336">
    <property type="entry name" value="BioD"/>
    <property type="match status" value="1"/>
</dbReference>
<dbReference type="InterPro" id="IPR004472">
    <property type="entry name" value="DTB_synth_BioD"/>
</dbReference>
<sequence>MDSKVYFITGIGTDVGKTVVSAIVSEALQATYWKPIQSGSVEGTDRKTVEALCSDAVKTLPEEYIYEAPVSPHLAAEMENSEIDVSRLLLPDVKGNLVVEGAGGLLVPITRGFLFADWIKTLKIPVIVVSRHYLGSINHTLLTVAQLKQLEVPVAGIIFVGVENTDTESIIEQHAQVPVLGRIPVVDELTPDFIATEAKKLNLS</sequence>
<dbReference type="CDD" id="cd03109">
    <property type="entry name" value="DTBS"/>
    <property type="match status" value="1"/>
</dbReference>
<reference evidence="3 4" key="1">
    <citation type="journal article" date="2019" name="Int. J. Syst. Evol. Microbiol.">
        <title>The Global Catalogue of Microorganisms (GCM) 10K type strain sequencing project: providing services to taxonomists for standard genome sequencing and annotation.</title>
        <authorList>
            <consortium name="The Broad Institute Genomics Platform"/>
            <consortium name="The Broad Institute Genome Sequencing Center for Infectious Disease"/>
            <person name="Wu L."/>
            <person name="Ma J."/>
        </authorList>
    </citation>
    <scope>NUCLEOTIDE SEQUENCE [LARGE SCALE GENOMIC DNA]</scope>
    <source>
        <strain evidence="3 4">JCM 16083</strain>
    </source>
</reference>
<keyword evidence="2" id="KW-0963">Cytoplasm</keyword>
<feature type="binding site" evidence="2">
    <location>
        <begin position="100"/>
        <end position="103"/>
    </location>
    <ligand>
        <name>ATP</name>
        <dbReference type="ChEBI" id="CHEBI:30616"/>
    </ligand>
</feature>
<comment type="catalytic activity">
    <reaction evidence="2">
        <text>(7R,8S)-7,8-diammoniononanoate + CO2 + ATP = (4R,5S)-dethiobiotin + ADP + phosphate + 3 H(+)</text>
        <dbReference type="Rhea" id="RHEA:15805"/>
        <dbReference type="ChEBI" id="CHEBI:15378"/>
        <dbReference type="ChEBI" id="CHEBI:16526"/>
        <dbReference type="ChEBI" id="CHEBI:30616"/>
        <dbReference type="ChEBI" id="CHEBI:43474"/>
        <dbReference type="ChEBI" id="CHEBI:149469"/>
        <dbReference type="ChEBI" id="CHEBI:149473"/>
        <dbReference type="ChEBI" id="CHEBI:456216"/>
        <dbReference type="EC" id="6.3.3.3"/>
    </reaction>
</comment>
<dbReference type="PIRSF" id="PIRSF006755">
    <property type="entry name" value="DTB_synth"/>
    <property type="match status" value="1"/>
</dbReference>
<comment type="function">
    <text evidence="2">Catalyzes a mechanistically unusual reaction, the ATP-dependent insertion of CO2 between the N7 and N8 nitrogen atoms of 7,8-diaminopelargonic acid (DAPA, also called 7,8-diammoniononanoate) to form a ureido ring.</text>
</comment>
<dbReference type="PANTHER" id="PTHR43210:SF5">
    <property type="entry name" value="DETHIOBIOTIN SYNTHETASE"/>
    <property type="match status" value="1"/>
</dbReference>
<proteinExistence type="inferred from homology"/>
<comment type="similarity">
    <text evidence="2">Belongs to the dethiobiotin synthetase family.</text>
</comment>
<dbReference type="EMBL" id="BAAAFH010000022">
    <property type="protein sequence ID" value="GAA0876443.1"/>
    <property type="molecule type" value="Genomic_DNA"/>
</dbReference>
<accession>A0ABN1MT41</accession>
<feature type="active site" evidence="2">
    <location>
        <position position="34"/>
    </location>
</feature>
<keyword evidence="1 2" id="KW-0093">Biotin biosynthesis</keyword>
<dbReference type="Gene3D" id="3.40.50.300">
    <property type="entry name" value="P-loop containing nucleotide triphosphate hydrolases"/>
    <property type="match status" value="1"/>
</dbReference>
<keyword evidence="2" id="KW-0460">Magnesium</keyword>
<feature type="binding site" evidence="2">
    <location>
        <begin position="14"/>
        <end position="19"/>
    </location>
    <ligand>
        <name>ATP</name>
        <dbReference type="ChEBI" id="CHEBI:30616"/>
    </ligand>
</feature>
<feature type="binding site" evidence="2">
    <location>
        <position position="100"/>
    </location>
    <ligand>
        <name>Mg(2+)</name>
        <dbReference type="ChEBI" id="CHEBI:18420"/>
    </ligand>
</feature>
<protein>
    <recommendedName>
        <fullName evidence="2">ATP-dependent dethiobiotin synthetase BioD</fullName>
        <ecNumber evidence="2">6.3.3.3</ecNumber>
    </recommendedName>
    <alternativeName>
        <fullName evidence="2">DTB synthetase</fullName>
        <shortName evidence="2">DTBS</shortName>
    </alternativeName>
    <alternativeName>
        <fullName evidence="2">Dethiobiotin synthase</fullName>
    </alternativeName>
</protein>
<comment type="subunit">
    <text evidence="2">Homodimer.</text>
</comment>
<evidence type="ECO:0000256" key="1">
    <source>
        <dbReference type="ARBA" id="ARBA00022756"/>
    </source>
</evidence>
<keyword evidence="2" id="KW-0547">Nucleotide-binding</keyword>
<comment type="subcellular location">
    <subcellularLocation>
        <location evidence="2">Cytoplasm</location>
    </subcellularLocation>
</comment>
<comment type="caution">
    <text evidence="2">Lacks conserved residue(s) required for the propagation of feature annotation.</text>
</comment>
<feature type="binding site" evidence="2">
    <location>
        <position position="38"/>
    </location>
    <ligand>
        <name>substrate</name>
    </ligand>
</feature>
<keyword evidence="2" id="KW-0479">Metal-binding</keyword>
<dbReference type="RefSeq" id="WP_343789287.1">
    <property type="nucleotide sequence ID" value="NZ_BAAAFH010000022.1"/>
</dbReference>
<evidence type="ECO:0000256" key="2">
    <source>
        <dbReference type="HAMAP-Rule" id="MF_00336"/>
    </source>
</evidence>
<feature type="binding site" evidence="2">
    <location>
        <position position="18"/>
    </location>
    <ligand>
        <name>Mg(2+)</name>
        <dbReference type="ChEBI" id="CHEBI:18420"/>
    </ligand>
</feature>
<dbReference type="Proteomes" id="UP001501126">
    <property type="component" value="Unassembled WGS sequence"/>
</dbReference>
<comment type="pathway">
    <text evidence="2">Cofactor biosynthesis; biotin biosynthesis; biotin from 7,8-diaminononanoate: step 1/2.</text>
</comment>
<comment type="caution">
    <text evidence="3">The sequence shown here is derived from an EMBL/GenBank/DDBJ whole genome shotgun (WGS) entry which is preliminary data.</text>
</comment>
<dbReference type="EC" id="6.3.3.3" evidence="2"/>
<keyword evidence="2" id="KW-0436">Ligase</keyword>
<keyword evidence="4" id="KW-1185">Reference proteome</keyword>
<keyword evidence="2" id="KW-0067">ATP-binding</keyword>
<dbReference type="PANTHER" id="PTHR43210">
    <property type="entry name" value="DETHIOBIOTIN SYNTHETASE"/>
    <property type="match status" value="1"/>
</dbReference>
<dbReference type="SUPFAM" id="SSF52540">
    <property type="entry name" value="P-loop containing nucleoside triphosphate hydrolases"/>
    <property type="match status" value="1"/>
</dbReference>
<dbReference type="NCBIfam" id="TIGR00347">
    <property type="entry name" value="bioD"/>
    <property type="match status" value="1"/>
</dbReference>
<comment type="cofactor">
    <cofactor evidence="2">
        <name>Mg(2+)</name>
        <dbReference type="ChEBI" id="CHEBI:18420"/>
    </cofactor>
</comment>
<feature type="binding site" evidence="2">
    <location>
        <begin position="184"/>
        <end position="186"/>
    </location>
    <ligand>
        <name>ATP</name>
        <dbReference type="ChEBI" id="CHEBI:30616"/>
    </ligand>
</feature>
<evidence type="ECO:0000313" key="4">
    <source>
        <dbReference type="Proteomes" id="UP001501126"/>
    </source>
</evidence>
<organism evidence="3 4">
    <name type="scientific">Wandonia haliotis</name>
    <dbReference type="NCBI Taxonomy" id="574963"/>
    <lineage>
        <taxon>Bacteria</taxon>
        <taxon>Pseudomonadati</taxon>
        <taxon>Bacteroidota</taxon>
        <taxon>Flavobacteriia</taxon>
        <taxon>Flavobacteriales</taxon>
        <taxon>Crocinitomicaceae</taxon>
        <taxon>Wandonia</taxon>
    </lineage>
</organism>
<evidence type="ECO:0000313" key="3">
    <source>
        <dbReference type="EMBL" id="GAA0876443.1"/>
    </source>
</evidence>
<dbReference type="InterPro" id="IPR027417">
    <property type="entry name" value="P-loop_NTPase"/>
</dbReference>
<dbReference type="Pfam" id="PF13500">
    <property type="entry name" value="AAA_26"/>
    <property type="match status" value="1"/>
</dbReference>
<name>A0ABN1MT41_9FLAO</name>
<gene>
    <name evidence="2 3" type="primary">bioD</name>
    <name evidence="3" type="ORF">GCM10009118_28530</name>
</gene>